<feature type="transmembrane region" description="Helical" evidence="1">
    <location>
        <begin position="12"/>
        <end position="35"/>
    </location>
</feature>
<dbReference type="EMBL" id="CP165718">
    <property type="protein sequence ID" value="XDV09142.1"/>
    <property type="molecule type" value="Genomic_DNA"/>
</dbReference>
<proteinExistence type="predicted"/>
<evidence type="ECO:0000313" key="2">
    <source>
        <dbReference type="EMBL" id="XDV09142.1"/>
    </source>
</evidence>
<protein>
    <submittedName>
        <fullName evidence="2">DUF6776 family protein</fullName>
    </submittedName>
</protein>
<evidence type="ECO:0000256" key="1">
    <source>
        <dbReference type="SAM" id="Phobius"/>
    </source>
</evidence>
<dbReference type="Pfam" id="PF20567">
    <property type="entry name" value="DUF6776"/>
    <property type="match status" value="1"/>
</dbReference>
<name>A0AB39X7Q5_9GAMM</name>
<dbReference type="AlphaFoldDB" id="A0AB39X7Q5"/>
<dbReference type="RefSeq" id="WP_369742683.1">
    <property type="nucleotide sequence ID" value="NZ_CP165718.1"/>
</dbReference>
<keyword evidence="1" id="KW-0472">Membrane</keyword>
<sequence length="248" mass="28073">MKEKQNIIIASLLHRFGGWLVLAVVLGLGVAAGYWGGNWHLVQLQQQLQQQQATIAELYERTERFDYQQHIAQVELGIEQAASKGLQQELLMAQDENFALRRELAFYQKIMAPELEASGVMVDSFELQPNRSTGHFHFRLALVQMDRLRNLTKGSIEIRLSGRLQDQAQSYDLLELAHVEAKDRQFSMRYFTVQAGDFVVPEGFLPERIDVVVNVSGSKQNLSRSFYWADLLAARATASKAADSSDNT</sequence>
<dbReference type="InterPro" id="IPR046703">
    <property type="entry name" value="DUF6776"/>
</dbReference>
<keyword evidence="1" id="KW-1133">Transmembrane helix</keyword>
<reference evidence="2" key="1">
    <citation type="submission" date="2024-07" db="EMBL/GenBank/DDBJ databases">
        <title>Whole genome sequence of bacterial strains from algal surface.</title>
        <authorList>
            <person name="Kumar P."/>
        </authorList>
    </citation>
    <scope>NUCLEOTIDE SEQUENCE</scope>
    <source>
        <strain evidence="2">PP-1MA</strain>
    </source>
</reference>
<keyword evidence="1" id="KW-0812">Transmembrane</keyword>
<accession>A0AB39X7Q5</accession>
<gene>
    <name evidence="2" type="ORF">AB8S08_10295</name>
</gene>
<organism evidence="2">
    <name type="scientific">Pseudidiomarina sp. PP-1MA</name>
    <dbReference type="NCBI Taxonomy" id="3237706"/>
    <lineage>
        <taxon>Bacteria</taxon>
        <taxon>Pseudomonadati</taxon>
        <taxon>Pseudomonadota</taxon>
        <taxon>Gammaproteobacteria</taxon>
        <taxon>Alteromonadales</taxon>
        <taxon>Idiomarinaceae</taxon>
        <taxon>Pseudidiomarina</taxon>
    </lineage>
</organism>